<dbReference type="GO" id="GO:0019120">
    <property type="term" value="F:hydrolase activity, acting on acid halide bonds, in C-halide compounds"/>
    <property type="evidence" value="ECO:0007669"/>
    <property type="project" value="InterPro"/>
</dbReference>
<dbReference type="Gene3D" id="3.40.50.1000">
    <property type="entry name" value="HAD superfamily/HAD-like"/>
    <property type="match status" value="1"/>
</dbReference>
<dbReference type="Pfam" id="PF13419">
    <property type="entry name" value="HAD_2"/>
    <property type="match status" value="1"/>
</dbReference>
<dbReference type="SFLD" id="SFLDG01129">
    <property type="entry name" value="C1.5:_HAD__Beta-PGM__Phosphata"/>
    <property type="match status" value="1"/>
</dbReference>
<evidence type="ECO:0008006" key="4">
    <source>
        <dbReference type="Google" id="ProtNLM"/>
    </source>
</evidence>
<dbReference type="CDD" id="cd02588">
    <property type="entry name" value="HAD_L2-DEX"/>
    <property type="match status" value="1"/>
</dbReference>
<name>A0A0F9M4K9_9ZZZZ</name>
<dbReference type="InterPro" id="IPR006439">
    <property type="entry name" value="HAD-SF_hydro_IA"/>
</dbReference>
<reference evidence="3" key="1">
    <citation type="journal article" date="2015" name="Nature">
        <title>Complex archaea that bridge the gap between prokaryotes and eukaryotes.</title>
        <authorList>
            <person name="Spang A."/>
            <person name="Saw J.H."/>
            <person name="Jorgensen S.L."/>
            <person name="Zaremba-Niedzwiedzka K."/>
            <person name="Martijn J."/>
            <person name="Lind A.E."/>
            <person name="van Eijk R."/>
            <person name="Schleper C."/>
            <person name="Guy L."/>
            <person name="Ettema T.J."/>
        </authorList>
    </citation>
    <scope>NUCLEOTIDE SEQUENCE</scope>
</reference>
<dbReference type="Gene3D" id="1.10.150.240">
    <property type="entry name" value="Putative phosphatase, domain 2"/>
    <property type="match status" value="1"/>
</dbReference>
<dbReference type="PRINTS" id="PR00413">
    <property type="entry name" value="HADHALOGNASE"/>
</dbReference>
<evidence type="ECO:0000256" key="2">
    <source>
        <dbReference type="ARBA" id="ARBA00022801"/>
    </source>
</evidence>
<proteinExistence type="inferred from homology"/>
<sequence length="224" mass="25097">MLNKPKLIVFDVNETLLNLEPLKLKVNHALYNDFAFDLWFSKLLHYSLVETITEQYADFSSIAAATFRMVAQRFEIDIPDTEISAILSNIKNLPPHTDVVEALTLLKKTGHTMVALTNGNQDVADEQLENAGIKGFMKKVFSVEIVNRYKPHSETYNYVLKAMKTSPKDTLLVAAHGWDIVGAQRAGMKTAFVAREGKFIYPLASHPDLTGKTVLEIAKEITQS</sequence>
<comment type="similarity">
    <text evidence="1">Belongs to the HAD-like hydrolase superfamily. S-2-haloalkanoic acid dehalogenase family.</text>
</comment>
<dbReference type="InterPro" id="IPR006328">
    <property type="entry name" value="2-HAD"/>
</dbReference>
<dbReference type="SFLD" id="SFLDS00003">
    <property type="entry name" value="Haloacid_Dehalogenase"/>
    <property type="match status" value="1"/>
</dbReference>
<dbReference type="InterPro" id="IPR023198">
    <property type="entry name" value="PGP-like_dom2"/>
</dbReference>
<dbReference type="NCBIfam" id="TIGR01428">
    <property type="entry name" value="HAD_type_II"/>
    <property type="match status" value="1"/>
</dbReference>
<gene>
    <name evidence="3" type="ORF">LCGC14_1428960</name>
</gene>
<dbReference type="InterPro" id="IPR036412">
    <property type="entry name" value="HAD-like_sf"/>
</dbReference>
<evidence type="ECO:0000256" key="1">
    <source>
        <dbReference type="ARBA" id="ARBA00008106"/>
    </source>
</evidence>
<dbReference type="AlphaFoldDB" id="A0A0F9M4K9"/>
<dbReference type="NCBIfam" id="TIGR01493">
    <property type="entry name" value="HAD-SF-IA-v2"/>
    <property type="match status" value="1"/>
</dbReference>
<dbReference type="PANTHER" id="PTHR43316:SF3">
    <property type="entry name" value="HALOACID DEHALOGENASE, TYPE II (AFU_ORTHOLOGUE AFUA_2G07750)-RELATED"/>
    <property type="match status" value="1"/>
</dbReference>
<dbReference type="EMBL" id="LAZR01009607">
    <property type="protein sequence ID" value="KKM71605.1"/>
    <property type="molecule type" value="Genomic_DNA"/>
</dbReference>
<accession>A0A0F9M4K9</accession>
<dbReference type="InterPro" id="IPR051540">
    <property type="entry name" value="S-2-haloacid_dehalogenase"/>
</dbReference>
<dbReference type="PANTHER" id="PTHR43316">
    <property type="entry name" value="HYDROLASE, HALOACID DELAHOGENASE-RELATED"/>
    <property type="match status" value="1"/>
</dbReference>
<comment type="caution">
    <text evidence="3">The sequence shown here is derived from an EMBL/GenBank/DDBJ whole genome shotgun (WGS) entry which is preliminary data.</text>
</comment>
<evidence type="ECO:0000313" key="3">
    <source>
        <dbReference type="EMBL" id="KKM71605.1"/>
    </source>
</evidence>
<organism evidence="3">
    <name type="scientific">marine sediment metagenome</name>
    <dbReference type="NCBI Taxonomy" id="412755"/>
    <lineage>
        <taxon>unclassified sequences</taxon>
        <taxon>metagenomes</taxon>
        <taxon>ecological metagenomes</taxon>
    </lineage>
</organism>
<dbReference type="SUPFAM" id="SSF56784">
    <property type="entry name" value="HAD-like"/>
    <property type="match status" value="1"/>
</dbReference>
<dbReference type="InterPro" id="IPR023214">
    <property type="entry name" value="HAD_sf"/>
</dbReference>
<keyword evidence="2" id="KW-0378">Hydrolase</keyword>
<protein>
    <recommendedName>
        <fullName evidence="4">Haloacid dehalogenase, type II</fullName>
    </recommendedName>
</protein>
<dbReference type="InterPro" id="IPR041492">
    <property type="entry name" value="HAD_2"/>
</dbReference>